<dbReference type="InterPro" id="IPR000653">
    <property type="entry name" value="DegT/StrS_aminotransferase"/>
</dbReference>
<dbReference type="InterPro" id="IPR015421">
    <property type="entry name" value="PyrdxlP-dep_Trfase_major"/>
</dbReference>
<evidence type="ECO:0000313" key="1">
    <source>
        <dbReference type="EMBL" id="SVD58398.1"/>
    </source>
</evidence>
<dbReference type="EMBL" id="UINC01159997">
    <property type="protein sequence ID" value="SVD58398.1"/>
    <property type="molecule type" value="Genomic_DNA"/>
</dbReference>
<dbReference type="AlphaFoldDB" id="A0A382WJW3"/>
<dbReference type="Gene3D" id="3.40.640.10">
    <property type="entry name" value="Type I PLP-dependent aspartate aminotransferase-like (Major domain)"/>
    <property type="match status" value="1"/>
</dbReference>
<dbReference type="SUPFAM" id="SSF53383">
    <property type="entry name" value="PLP-dependent transferases"/>
    <property type="match status" value="1"/>
</dbReference>
<accession>A0A382WJW3</accession>
<proteinExistence type="predicted"/>
<dbReference type="InterPro" id="IPR015424">
    <property type="entry name" value="PyrdxlP-dep_Trfase"/>
</dbReference>
<feature type="non-terminal residue" evidence="1">
    <location>
        <position position="55"/>
    </location>
</feature>
<organism evidence="1">
    <name type="scientific">marine metagenome</name>
    <dbReference type="NCBI Taxonomy" id="408172"/>
    <lineage>
        <taxon>unclassified sequences</taxon>
        <taxon>metagenomes</taxon>
        <taxon>ecological metagenomes</taxon>
    </lineage>
</organism>
<evidence type="ECO:0008006" key="2">
    <source>
        <dbReference type="Google" id="ProtNLM"/>
    </source>
</evidence>
<name>A0A382WJW3_9ZZZZ</name>
<gene>
    <name evidence="1" type="ORF">METZ01_LOCUS411252</name>
</gene>
<sequence length="55" mass="6304">MIPFFDLNATWQPHREEIFAAIHRVLDSGQMILSDEVLAFETEFRKYLGVGHAVG</sequence>
<reference evidence="1" key="1">
    <citation type="submission" date="2018-05" db="EMBL/GenBank/DDBJ databases">
        <authorList>
            <person name="Lanie J.A."/>
            <person name="Ng W.-L."/>
            <person name="Kazmierczak K.M."/>
            <person name="Andrzejewski T.M."/>
            <person name="Davidsen T.M."/>
            <person name="Wayne K.J."/>
            <person name="Tettelin H."/>
            <person name="Glass J.I."/>
            <person name="Rusch D."/>
            <person name="Podicherti R."/>
            <person name="Tsui H.-C.T."/>
            <person name="Winkler M.E."/>
        </authorList>
    </citation>
    <scope>NUCLEOTIDE SEQUENCE</scope>
</reference>
<protein>
    <recommendedName>
        <fullName evidence="2">DegT/DnrJ/EryC1/StrS aminotransferase family protein</fullName>
    </recommendedName>
</protein>
<dbReference type="Pfam" id="PF01041">
    <property type="entry name" value="DegT_DnrJ_EryC1"/>
    <property type="match status" value="1"/>
</dbReference>